<keyword evidence="4 6" id="KW-0998">Cell outer membrane</keyword>
<evidence type="ECO:0000256" key="1">
    <source>
        <dbReference type="ARBA" id="ARBA00022729"/>
    </source>
</evidence>
<dbReference type="PANTHER" id="PTHR37423:SF1">
    <property type="entry name" value="OUTER MEMBRANE PROTEIN ASSEMBLY FACTOR BAMD"/>
    <property type="match status" value="1"/>
</dbReference>
<dbReference type="RefSeq" id="WP_345317087.1">
    <property type="nucleotide sequence ID" value="NZ_BAABLF010000013.1"/>
</dbReference>
<evidence type="ECO:0000259" key="7">
    <source>
        <dbReference type="Pfam" id="PF13525"/>
    </source>
</evidence>
<dbReference type="PROSITE" id="PS51257">
    <property type="entry name" value="PROKAR_LIPOPROTEIN"/>
    <property type="match status" value="1"/>
</dbReference>
<dbReference type="Gene3D" id="1.25.40.10">
    <property type="entry name" value="Tetratricopeptide repeat domain"/>
    <property type="match status" value="1"/>
</dbReference>
<comment type="caution">
    <text evidence="8">The sequence shown here is derived from an EMBL/GenBank/DDBJ whole genome shotgun (WGS) entry which is preliminary data.</text>
</comment>
<dbReference type="SUPFAM" id="SSF48452">
    <property type="entry name" value="TPR-like"/>
    <property type="match status" value="1"/>
</dbReference>
<keyword evidence="5 6" id="KW-0449">Lipoprotein</keyword>
<evidence type="ECO:0000256" key="5">
    <source>
        <dbReference type="ARBA" id="ARBA00023288"/>
    </source>
</evidence>
<accession>A0ABP9S8J9</accession>
<dbReference type="Proteomes" id="UP001501600">
    <property type="component" value="Unassembled WGS sequence"/>
</dbReference>
<dbReference type="HAMAP" id="MF_00922">
    <property type="entry name" value="OM_assembly_BamD"/>
    <property type="match status" value="1"/>
</dbReference>
<dbReference type="Pfam" id="PF13525">
    <property type="entry name" value="YfiO"/>
    <property type="match status" value="1"/>
</dbReference>
<sequence>MRKNSGPLLLVVSSLLFLSGCTSKDGNLYQYENQSPEKLYTDARSAMEMGNFTRASDILEALDSRYPFGPHKTQVQLDLIFAYYKLDDSASALANIDRFIRLNPTHEDIDYVYYMRGLVNMQADNYLFHELIGINRDDRDPSNAIAAFRDFETLIRSYPNSRYAPDAQKRMVMLKNRLAEFSLRVADYYVKMEAWVAAANRAQQVLETYPGTPSTERALEILIRSYSQLEQDALAANARAVLKATYPDNRLAK</sequence>
<comment type="function">
    <text evidence="6">Part of the outer membrane protein assembly complex, which is involved in assembly and insertion of beta-barrel proteins into the outer membrane.</text>
</comment>
<reference evidence="9" key="1">
    <citation type="journal article" date="2019" name="Int. J. Syst. Evol. Microbiol.">
        <title>The Global Catalogue of Microorganisms (GCM) 10K type strain sequencing project: providing services to taxonomists for standard genome sequencing and annotation.</title>
        <authorList>
            <consortium name="The Broad Institute Genomics Platform"/>
            <consortium name="The Broad Institute Genome Sequencing Center for Infectious Disease"/>
            <person name="Wu L."/>
            <person name="Ma J."/>
        </authorList>
    </citation>
    <scope>NUCLEOTIDE SEQUENCE [LARGE SCALE GENOMIC DNA]</scope>
    <source>
        <strain evidence="9">JCM 18720</strain>
    </source>
</reference>
<dbReference type="EMBL" id="BAABLF010000013">
    <property type="protein sequence ID" value="GAA5192446.1"/>
    <property type="molecule type" value="Genomic_DNA"/>
</dbReference>
<dbReference type="CDD" id="cd15830">
    <property type="entry name" value="BamD"/>
    <property type="match status" value="1"/>
</dbReference>
<keyword evidence="3 6" id="KW-0564">Palmitate</keyword>
<comment type="similarity">
    <text evidence="6">Belongs to the BamD family.</text>
</comment>
<proteinExistence type="inferred from homology"/>
<protein>
    <recommendedName>
        <fullName evidence="6">Outer membrane protein assembly factor BamD</fullName>
    </recommendedName>
</protein>
<dbReference type="InterPro" id="IPR011990">
    <property type="entry name" value="TPR-like_helical_dom_sf"/>
</dbReference>
<dbReference type="InterPro" id="IPR039565">
    <property type="entry name" value="BamD-like"/>
</dbReference>
<evidence type="ECO:0000256" key="3">
    <source>
        <dbReference type="ARBA" id="ARBA00023139"/>
    </source>
</evidence>
<keyword evidence="9" id="KW-1185">Reference proteome</keyword>
<evidence type="ECO:0000313" key="9">
    <source>
        <dbReference type="Proteomes" id="UP001501600"/>
    </source>
</evidence>
<keyword evidence="1 6" id="KW-0732">Signal</keyword>
<comment type="subunit">
    <text evidence="6">Part of the Bam complex.</text>
</comment>
<comment type="subcellular location">
    <subcellularLocation>
        <location evidence="6">Cell outer membrane</location>
        <topology evidence="6">Lipid-anchor</topology>
    </subcellularLocation>
</comment>
<gene>
    <name evidence="6" type="primary">bamD</name>
    <name evidence="8" type="ORF">GCM10025772_21750</name>
</gene>
<organism evidence="8 9">
    <name type="scientific">Ferrimonas gelatinilytica</name>
    <dbReference type="NCBI Taxonomy" id="1255257"/>
    <lineage>
        <taxon>Bacteria</taxon>
        <taxon>Pseudomonadati</taxon>
        <taxon>Pseudomonadota</taxon>
        <taxon>Gammaproteobacteria</taxon>
        <taxon>Alteromonadales</taxon>
        <taxon>Ferrimonadaceae</taxon>
        <taxon>Ferrimonas</taxon>
    </lineage>
</organism>
<evidence type="ECO:0000256" key="6">
    <source>
        <dbReference type="HAMAP-Rule" id="MF_00922"/>
    </source>
</evidence>
<dbReference type="InterPro" id="IPR017689">
    <property type="entry name" value="BamD"/>
</dbReference>
<keyword evidence="2 6" id="KW-0472">Membrane</keyword>
<evidence type="ECO:0000256" key="2">
    <source>
        <dbReference type="ARBA" id="ARBA00023136"/>
    </source>
</evidence>
<dbReference type="PANTHER" id="PTHR37423">
    <property type="entry name" value="SOLUBLE LYTIC MUREIN TRANSGLYCOSYLASE-RELATED"/>
    <property type="match status" value="1"/>
</dbReference>
<evidence type="ECO:0000256" key="4">
    <source>
        <dbReference type="ARBA" id="ARBA00023237"/>
    </source>
</evidence>
<dbReference type="NCBIfam" id="TIGR03302">
    <property type="entry name" value="OM_YfiO"/>
    <property type="match status" value="1"/>
</dbReference>
<feature type="domain" description="Outer membrane lipoprotein BamD-like" evidence="7">
    <location>
        <begin position="34"/>
        <end position="238"/>
    </location>
</feature>
<evidence type="ECO:0000313" key="8">
    <source>
        <dbReference type="EMBL" id="GAA5192446.1"/>
    </source>
</evidence>
<name>A0ABP9S8J9_9GAMM</name>